<dbReference type="Proteomes" id="UP001497382">
    <property type="component" value="Unassembled WGS sequence"/>
</dbReference>
<accession>A0AAV2B003</accession>
<feature type="compositionally biased region" description="Polar residues" evidence="1">
    <location>
        <begin position="14"/>
        <end position="25"/>
    </location>
</feature>
<feature type="transmembrane region" description="Helical" evidence="2">
    <location>
        <begin position="59"/>
        <end position="80"/>
    </location>
</feature>
<evidence type="ECO:0000256" key="1">
    <source>
        <dbReference type="SAM" id="MobiDB-lite"/>
    </source>
</evidence>
<gene>
    <name evidence="3" type="ORF">LARSCL_LOCUS15866</name>
</gene>
<protein>
    <submittedName>
        <fullName evidence="3">Uncharacterized protein</fullName>
    </submittedName>
</protein>
<comment type="caution">
    <text evidence="3">The sequence shown here is derived from an EMBL/GenBank/DDBJ whole genome shotgun (WGS) entry which is preliminary data.</text>
</comment>
<sequence length="118" mass="13607">MEDNTENFDENNDISGNHSPGQRQNPFIEFRGNRVDILLVERLPGVKSRKSQRFWNRKTCMIIAGVLITFAVSVFIWWLVSKNSSDATDDSINFKMMDKHHEGGIHARFPLEDDVKAK</sequence>
<dbReference type="AlphaFoldDB" id="A0AAV2B003"/>
<keyword evidence="2" id="KW-0812">Transmembrane</keyword>
<name>A0AAV2B003_9ARAC</name>
<evidence type="ECO:0000313" key="4">
    <source>
        <dbReference type="Proteomes" id="UP001497382"/>
    </source>
</evidence>
<keyword evidence="4" id="KW-1185">Reference proteome</keyword>
<evidence type="ECO:0000313" key="3">
    <source>
        <dbReference type="EMBL" id="CAL1289329.1"/>
    </source>
</evidence>
<organism evidence="3 4">
    <name type="scientific">Larinioides sclopetarius</name>
    <dbReference type="NCBI Taxonomy" id="280406"/>
    <lineage>
        <taxon>Eukaryota</taxon>
        <taxon>Metazoa</taxon>
        <taxon>Ecdysozoa</taxon>
        <taxon>Arthropoda</taxon>
        <taxon>Chelicerata</taxon>
        <taxon>Arachnida</taxon>
        <taxon>Araneae</taxon>
        <taxon>Araneomorphae</taxon>
        <taxon>Entelegynae</taxon>
        <taxon>Araneoidea</taxon>
        <taxon>Araneidae</taxon>
        <taxon>Larinioides</taxon>
    </lineage>
</organism>
<keyword evidence="2" id="KW-1133">Transmembrane helix</keyword>
<feature type="compositionally biased region" description="Acidic residues" evidence="1">
    <location>
        <begin position="1"/>
        <end position="12"/>
    </location>
</feature>
<keyword evidence="2" id="KW-0472">Membrane</keyword>
<reference evidence="3 4" key="1">
    <citation type="submission" date="2024-04" db="EMBL/GenBank/DDBJ databases">
        <authorList>
            <person name="Rising A."/>
            <person name="Reimegard J."/>
            <person name="Sonavane S."/>
            <person name="Akerstrom W."/>
            <person name="Nylinder S."/>
            <person name="Hedman E."/>
            <person name="Kallberg Y."/>
        </authorList>
    </citation>
    <scope>NUCLEOTIDE SEQUENCE [LARGE SCALE GENOMIC DNA]</scope>
</reference>
<dbReference type="EMBL" id="CAXIEN010000246">
    <property type="protein sequence ID" value="CAL1289329.1"/>
    <property type="molecule type" value="Genomic_DNA"/>
</dbReference>
<proteinExistence type="predicted"/>
<evidence type="ECO:0000256" key="2">
    <source>
        <dbReference type="SAM" id="Phobius"/>
    </source>
</evidence>
<feature type="region of interest" description="Disordered" evidence="1">
    <location>
        <begin position="1"/>
        <end position="26"/>
    </location>
</feature>